<dbReference type="InterPro" id="IPR016162">
    <property type="entry name" value="Ald_DH_N"/>
</dbReference>
<sequence>MALKRELSELGQAARAAARPLARSSAEVRTRAIQAMATRLVAERDAVEEANKRDLSEATKRGLSQAMVDRLRLQGQRIDQLSAALNAIAELHDPVGATTRSWTRPNGLEVS</sequence>
<accession>A0A382X5Q0</accession>
<dbReference type="EMBL" id="UINC01165038">
    <property type="protein sequence ID" value="SVD66199.1"/>
    <property type="molecule type" value="Genomic_DNA"/>
</dbReference>
<dbReference type="PANTHER" id="PTHR11063">
    <property type="entry name" value="GLUTAMATE SEMIALDEHYDE DEHYDROGENASE"/>
    <property type="match status" value="1"/>
</dbReference>
<protein>
    <recommendedName>
        <fullName evidence="2">Gamma-glutamyl phosphate reductase</fullName>
    </recommendedName>
</protein>
<feature type="non-terminal residue" evidence="1">
    <location>
        <position position="111"/>
    </location>
</feature>
<dbReference type="Gene3D" id="3.40.605.10">
    <property type="entry name" value="Aldehyde Dehydrogenase, Chain A, domain 1"/>
    <property type="match status" value="1"/>
</dbReference>
<evidence type="ECO:0000313" key="1">
    <source>
        <dbReference type="EMBL" id="SVD66199.1"/>
    </source>
</evidence>
<dbReference type="InterPro" id="IPR016161">
    <property type="entry name" value="Ald_DH/histidinol_DH"/>
</dbReference>
<organism evidence="1">
    <name type="scientific">marine metagenome</name>
    <dbReference type="NCBI Taxonomy" id="408172"/>
    <lineage>
        <taxon>unclassified sequences</taxon>
        <taxon>metagenomes</taxon>
        <taxon>ecological metagenomes</taxon>
    </lineage>
</organism>
<gene>
    <name evidence="1" type="ORF">METZ01_LOCUS419053</name>
</gene>
<proteinExistence type="predicted"/>
<reference evidence="1" key="1">
    <citation type="submission" date="2018-05" db="EMBL/GenBank/DDBJ databases">
        <authorList>
            <person name="Lanie J.A."/>
            <person name="Ng W.-L."/>
            <person name="Kazmierczak K.M."/>
            <person name="Andrzejewski T.M."/>
            <person name="Davidsen T.M."/>
            <person name="Wayne K.J."/>
            <person name="Tettelin H."/>
            <person name="Glass J.I."/>
            <person name="Rusch D."/>
            <person name="Podicherti R."/>
            <person name="Tsui H.-C.T."/>
            <person name="Winkler M.E."/>
        </authorList>
    </citation>
    <scope>NUCLEOTIDE SEQUENCE</scope>
</reference>
<name>A0A382X5Q0_9ZZZZ</name>
<dbReference type="GO" id="GO:0004350">
    <property type="term" value="F:glutamate-5-semialdehyde dehydrogenase activity"/>
    <property type="evidence" value="ECO:0007669"/>
    <property type="project" value="TreeGrafter"/>
</dbReference>
<dbReference type="SUPFAM" id="SSF53720">
    <property type="entry name" value="ALDH-like"/>
    <property type="match status" value="1"/>
</dbReference>
<evidence type="ECO:0008006" key="2">
    <source>
        <dbReference type="Google" id="ProtNLM"/>
    </source>
</evidence>
<dbReference type="PANTHER" id="PTHR11063:SF8">
    <property type="entry name" value="DELTA-1-PYRROLINE-5-CARBOXYLATE SYNTHASE"/>
    <property type="match status" value="1"/>
</dbReference>
<dbReference type="AlphaFoldDB" id="A0A382X5Q0"/>